<feature type="chain" id="PRO_5020653066" evidence="1">
    <location>
        <begin position="21"/>
        <end position="83"/>
    </location>
</feature>
<evidence type="ECO:0000313" key="2">
    <source>
        <dbReference type="EMBL" id="TCN30324.1"/>
    </source>
</evidence>
<sequence>MRAMACGLIVAWFAAVPAAAAKVELAKPETRGAPAARLPIEPDMSCMRPPKVDTPQQWIVWTIRAADGTVLAIGATEVVRQRC</sequence>
<accession>A0A4R2BWA3</accession>
<organism evidence="2 3">
    <name type="scientific">Sinorhizobium americanum</name>
    <dbReference type="NCBI Taxonomy" id="194963"/>
    <lineage>
        <taxon>Bacteria</taxon>
        <taxon>Pseudomonadati</taxon>
        <taxon>Pseudomonadota</taxon>
        <taxon>Alphaproteobacteria</taxon>
        <taxon>Hyphomicrobiales</taxon>
        <taxon>Rhizobiaceae</taxon>
        <taxon>Sinorhizobium/Ensifer group</taxon>
        <taxon>Sinorhizobium</taxon>
    </lineage>
</organism>
<protein>
    <submittedName>
        <fullName evidence="2">Uncharacterized protein</fullName>
    </submittedName>
</protein>
<evidence type="ECO:0000313" key="3">
    <source>
        <dbReference type="Proteomes" id="UP000295043"/>
    </source>
</evidence>
<gene>
    <name evidence="2" type="ORF">EV184_108198</name>
</gene>
<dbReference type="Proteomes" id="UP000295043">
    <property type="component" value="Unassembled WGS sequence"/>
</dbReference>
<dbReference type="EMBL" id="SLVU01000008">
    <property type="protein sequence ID" value="TCN30324.1"/>
    <property type="molecule type" value="Genomic_DNA"/>
</dbReference>
<comment type="caution">
    <text evidence="2">The sequence shown here is derived from an EMBL/GenBank/DDBJ whole genome shotgun (WGS) entry which is preliminary data.</text>
</comment>
<feature type="signal peptide" evidence="1">
    <location>
        <begin position="1"/>
        <end position="20"/>
    </location>
</feature>
<name>A0A4R2BWA3_9HYPH</name>
<dbReference type="AlphaFoldDB" id="A0A4R2BWA3"/>
<evidence type="ECO:0000256" key="1">
    <source>
        <dbReference type="SAM" id="SignalP"/>
    </source>
</evidence>
<dbReference type="RefSeq" id="WP_132075860.1">
    <property type="nucleotide sequence ID" value="NZ_SLVU01000008.1"/>
</dbReference>
<proteinExistence type="predicted"/>
<reference evidence="2 3" key="1">
    <citation type="submission" date="2019-03" db="EMBL/GenBank/DDBJ databases">
        <title>Genomic Encyclopedia of Type Strains, Phase IV (KMG-V): Genome sequencing to study the core and pangenomes of soil and plant-associated prokaryotes.</title>
        <authorList>
            <person name="Whitman W."/>
        </authorList>
    </citation>
    <scope>NUCLEOTIDE SEQUENCE [LARGE SCALE GENOMIC DNA]</scope>
    <source>
        <strain evidence="2 3">23C40</strain>
    </source>
</reference>
<keyword evidence="1" id="KW-0732">Signal</keyword>